<name>A0A2W7QW73_9BACT</name>
<gene>
    <name evidence="4" type="ORF">ESW18_17000</name>
    <name evidence="3" type="ORF">LV84_03388</name>
</gene>
<evidence type="ECO:0000259" key="2">
    <source>
        <dbReference type="PROSITE" id="PS50104"/>
    </source>
</evidence>
<keyword evidence="6" id="KW-1185">Reference proteome</keyword>
<feature type="domain" description="TIR" evidence="2">
    <location>
        <begin position="2"/>
        <end position="160"/>
    </location>
</feature>
<dbReference type="PROSITE" id="PS50104">
    <property type="entry name" value="TIR"/>
    <property type="match status" value="1"/>
</dbReference>
<keyword evidence="4" id="KW-0675">Receptor</keyword>
<keyword evidence="1" id="KW-0812">Transmembrane</keyword>
<protein>
    <submittedName>
        <fullName evidence="3">TIR domain-containing protein</fullName>
    </submittedName>
    <submittedName>
        <fullName evidence="4">Toll/interleukin-1 receptor domain-containing protein</fullName>
    </submittedName>
</protein>
<dbReference type="OrthoDB" id="574237at2"/>
<keyword evidence="1" id="KW-1133">Transmembrane helix</keyword>
<sequence>MKRDKIFISYRQSDTQSEASRLKENLEEVFGQDAVFFDIETIEPGLNFAKAIENTIQQSQVVIVLIGLTWAEVKGESGELRIFEEDDWVRREVAIALAQHGSGTTLIPVLTKDAKPLTKSKLPENIQGLADFQWATLSIKNWRSDVKELIEVLKRQLNPIKPINPPAPLPEIPEFKNIFDSAPFKSSAPFTVTYGLWLKKYKWYFIGIIILWVLIEISYL</sequence>
<dbReference type="Pfam" id="PF13676">
    <property type="entry name" value="TIR_2"/>
    <property type="match status" value="1"/>
</dbReference>
<dbReference type="Gene3D" id="3.40.50.10140">
    <property type="entry name" value="Toll/interleukin-1 receptor homology (TIR) domain"/>
    <property type="match status" value="1"/>
</dbReference>
<dbReference type="InterPro" id="IPR000157">
    <property type="entry name" value="TIR_dom"/>
</dbReference>
<dbReference type="EMBL" id="VORV01000013">
    <property type="protein sequence ID" value="TXD76279.1"/>
    <property type="molecule type" value="Genomic_DNA"/>
</dbReference>
<dbReference type="RefSeq" id="WP_086502655.1">
    <property type="nucleotide sequence ID" value="NZ_MSSV01000018.1"/>
</dbReference>
<dbReference type="Proteomes" id="UP000321927">
    <property type="component" value="Unassembled WGS sequence"/>
</dbReference>
<feature type="transmembrane region" description="Helical" evidence="1">
    <location>
        <begin position="203"/>
        <end position="219"/>
    </location>
</feature>
<evidence type="ECO:0000313" key="6">
    <source>
        <dbReference type="Proteomes" id="UP000321927"/>
    </source>
</evidence>
<accession>A0A2W7QW73</accession>
<dbReference type="EMBL" id="QKZU01000014">
    <property type="protein sequence ID" value="PZX52778.1"/>
    <property type="molecule type" value="Genomic_DNA"/>
</dbReference>
<organism evidence="3 5">
    <name type="scientific">Algoriphagus ratkowskyi</name>
    <dbReference type="NCBI Taxonomy" id="57028"/>
    <lineage>
        <taxon>Bacteria</taxon>
        <taxon>Pseudomonadati</taxon>
        <taxon>Bacteroidota</taxon>
        <taxon>Cytophagia</taxon>
        <taxon>Cytophagales</taxon>
        <taxon>Cyclobacteriaceae</taxon>
        <taxon>Algoriphagus</taxon>
    </lineage>
</organism>
<proteinExistence type="predicted"/>
<keyword evidence="1" id="KW-0472">Membrane</keyword>
<evidence type="ECO:0000313" key="3">
    <source>
        <dbReference type="EMBL" id="PZX52778.1"/>
    </source>
</evidence>
<dbReference type="Proteomes" id="UP000249115">
    <property type="component" value="Unassembled WGS sequence"/>
</dbReference>
<evidence type="ECO:0000313" key="5">
    <source>
        <dbReference type="Proteomes" id="UP000249115"/>
    </source>
</evidence>
<evidence type="ECO:0000313" key="4">
    <source>
        <dbReference type="EMBL" id="TXD76279.1"/>
    </source>
</evidence>
<dbReference type="InterPro" id="IPR035897">
    <property type="entry name" value="Toll_tir_struct_dom_sf"/>
</dbReference>
<evidence type="ECO:0000256" key="1">
    <source>
        <dbReference type="SAM" id="Phobius"/>
    </source>
</evidence>
<reference evidence="3 5" key="1">
    <citation type="submission" date="2018-06" db="EMBL/GenBank/DDBJ databases">
        <title>Genomic Encyclopedia of Archaeal and Bacterial Type Strains, Phase II (KMG-II): from individual species to whole genera.</title>
        <authorList>
            <person name="Goeker M."/>
        </authorList>
    </citation>
    <scope>NUCLEOTIDE SEQUENCE [LARGE SCALE GENOMIC DNA]</scope>
    <source>
        <strain evidence="3 5">DSM 22686</strain>
    </source>
</reference>
<dbReference type="GO" id="GO:0007165">
    <property type="term" value="P:signal transduction"/>
    <property type="evidence" value="ECO:0007669"/>
    <property type="project" value="InterPro"/>
</dbReference>
<dbReference type="SUPFAM" id="SSF52200">
    <property type="entry name" value="Toll/Interleukin receptor TIR domain"/>
    <property type="match status" value="1"/>
</dbReference>
<reference evidence="4 6" key="2">
    <citation type="submission" date="2019-08" db="EMBL/GenBank/DDBJ databases">
        <title>Genome of Algoriphagus ratkowskyi IC026.</title>
        <authorList>
            <person name="Bowman J.P."/>
        </authorList>
    </citation>
    <scope>NUCLEOTIDE SEQUENCE [LARGE SCALE GENOMIC DNA]</scope>
    <source>
        <strain evidence="4 6">IC026</strain>
    </source>
</reference>
<dbReference type="AlphaFoldDB" id="A0A2W7QW73"/>
<comment type="caution">
    <text evidence="3">The sequence shown here is derived from an EMBL/GenBank/DDBJ whole genome shotgun (WGS) entry which is preliminary data.</text>
</comment>